<evidence type="ECO:0000259" key="1">
    <source>
        <dbReference type="Pfam" id="PF01609"/>
    </source>
</evidence>
<organism evidence="2 3">
    <name type="scientific">Tepidibacillus fermentans</name>
    <dbReference type="NCBI Taxonomy" id="1281767"/>
    <lineage>
        <taxon>Bacteria</taxon>
        <taxon>Bacillati</taxon>
        <taxon>Bacillota</taxon>
        <taxon>Bacilli</taxon>
        <taxon>Bacillales</taxon>
        <taxon>Bacillaceae</taxon>
        <taxon>Tepidibacillus</taxon>
    </lineage>
</organism>
<sequence>MTTAKEHDRNQHEVLVDDKEAMYVFDRGYVDYERFDRMTDDGYFFVSRLLMVISKLGLLPIESPSTFIARDVLMIMPVLSHSMPF</sequence>
<keyword evidence="3" id="KW-1185">Reference proteome</keyword>
<name>A0A4R3K6T6_9BACI</name>
<gene>
    <name evidence="2" type="ORF">EDD72_12613</name>
</gene>
<dbReference type="GO" id="GO:0004803">
    <property type="term" value="F:transposase activity"/>
    <property type="evidence" value="ECO:0007669"/>
    <property type="project" value="InterPro"/>
</dbReference>
<dbReference type="Pfam" id="PF01609">
    <property type="entry name" value="DDE_Tnp_1"/>
    <property type="match status" value="1"/>
</dbReference>
<dbReference type="GO" id="GO:0006313">
    <property type="term" value="P:DNA transposition"/>
    <property type="evidence" value="ECO:0007669"/>
    <property type="project" value="InterPro"/>
</dbReference>
<dbReference type="AlphaFoldDB" id="A0A4R3K6T6"/>
<dbReference type="InterPro" id="IPR002559">
    <property type="entry name" value="Transposase_11"/>
</dbReference>
<evidence type="ECO:0000313" key="3">
    <source>
        <dbReference type="Proteomes" id="UP000295788"/>
    </source>
</evidence>
<dbReference type="EMBL" id="SMAB01000026">
    <property type="protein sequence ID" value="TCS78634.1"/>
    <property type="molecule type" value="Genomic_DNA"/>
</dbReference>
<proteinExistence type="predicted"/>
<evidence type="ECO:0000313" key="2">
    <source>
        <dbReference type="EMBL" id="TCS78634.1"/>
    </source>
</evidence>
<dbReference type="Proteomes" id="UP000295788">
    <property type="component" value="Unassembled WGS sequence"/>
</dbReference>
<dbReference type="GO" id="GO:0003677">
    <property type="term" value="F:DNA binding"/>
    <property type="evidence" value="ECO:0007669"/>
    <property type="project" value="InterPro"/>
</dbReference>
<comment type="caution">
    <text evidence="2">The sequence shown here is derived from an EMBL/GenBank/DDBJ whole genome shotgun (WGS) entry which is preliminary data.</text>
</comment>
<reference evidence="2 3" key="1">
    <citation type="submission" date="2019-03" db="EMBL/GenBank/DDBJ databases">
        <title>Genomic Encyclopedia of Type Strains, Phase IV (KMG-IV): sequencing the most valuable type-strain genomes for metagenomic binning, comparative biology and taxonomic classification.</title>
        <authorList>
            <person name="Goeker M."/>
        </authorList>
    </citation>
    <scope>NUCLEOTIDE SEQUENCE [LARGE SCALE GENOMIC DNA]</scope>
    <source>
        <strain evidence="2 3">DSM 23802</strain>
    </source>
</reference>
<feature type="domain" description="Transposase IS4-like" evidence="1">
    <location>
        <begin position="2"/>
        <end position="49"/>
    </location>
</feature>
<accession>A0A4R3K6T6</accession>
<protein>
    <submittedName>
        <fullName evidence="2">DDE family transposase</fullName>
    </submittedName>
</protein>